<dbReference type="Gene3D" id="1.20.5.170">
    <property type="match status" value="1"/>
</dbReference>
<evidence type="ECO:0008006" key="4">
    <source>
        <dbReference type="Google" id="ProtNLM"/>
    </source>
</evidence>
<protein>
    <recommendedName>
        <fullName evidence="4">BZIP domain-containing protein</fullName>
    </recommendedName>
</protein>
<feature type="region of interest" description="Disordered" evidence="1">
    <location>
        <begin position="208"/>
        <end position="340"/>
    </location>
</feature>
<evidence type="ECO:0000313" key="3">
    <source>
        <dbReference type="Proteomes" id="UP001232148"/>
    </source>
</evidence>
<accession>A0AAD9HEP0</accession>
<organism evidence="2 3">
    <name type="scientific">Colletotrichum zoysiae</name>
    <dbReference type="NCBI Taxonomy" id="1216348"/>
    <lineage>
        <taxon>Eukaryota</taxon>
        <taxon>Fungi</taxon>
        <taxon>Dikarya</taxon>
        <taxon>Ascomycota</taxon>
        <taxon>Pezizomycotina</taxon>
        <taxon>Sordariomycetes</taxon>
        <taxon>Hypocreomycetidae</taxon>
        <taxon>Glomerellales</taxon>
        <taxon>Glomerellaceae</taxon>
        <taxon>Colletotrichum</taxon>
        <taxon>Colletotrichum graminicola species complex</taxon>
    </lineage>
</organism>
<reference evidence="2" key="1">
    <citation type="submission" date="2021-06" db="EMBL/GenBank/DDBJ databases">
        <title>Comparative genomics, transcriptomics and evolutionary studies reveal genomic signatures of adaptation to plant cell wall in hemibiotrophic fungi.</title>
        <authorList>
            <consortium name="DOE Joint Genome Institute"/>
            <person name="Baroncelli R."/>
            <person name="Diaz J.F."/>
            <person name="Benocci T."/>
            <person name="Peng M."/>
            <person name="Battaglia E."/>
            <person name="Haridas S."/>
            <person name="Andreopoulos W."/>
            <person name="Labutti K."/>
            <person name="Pangilinan J."/>
            <person name="Floch G.L."/>
            <person name="Makela M.R."/>
            <person name="Henrissat B."/>
            <person name="Grigoriev I.V."/>
            <person name="Crouch J.A."/>
            <person name="De Vries R.P."/>
            <person name="Sukno S.A."/>
            <person name="Thon M.R."/>
        </authorList>
    </citation>
    <scope>NUCLEOTIDE SEQUENCE</scope>
    <source>
        <strain evidence="2">MAFF235873</strain>
    </source>
</reference>
<sequence length="434" mass="48340">MRDAQRQRDAVLEALTVLRQTHDVLHQLRNGETLDTIYKHLEAHGSESPATRQLPDNSNQLQPMKENPSSTPTQNRLRSPQIPKYSNPASYESPETGNIYISIENQGSTSNCAKYEPEEQMPYTQPSTFNNSTLANGIYEHDSMNYAPKMPSGMFMEQNTPLTLPNAYYPNPNYFPDDPGDISWWNLGASDPMQPNYLITPSTNPDTWLYPHLTEPHHPRQARDSHPQTTSAPSPVSTKSPLMSHSPSQEKPGQGVAPSASAVSENQCSTSSLTKKRKFPTKEQVCSTTPGPGSGSKSNDFHHRQGKTAKSKSPAPGPSLYDRERHRRASARNWRKQKQQMADLEAAMKHVESRNHELHREYAEVLSQVMDVKNALMDHAKCNHPDISSWLRSQATKYVLNKSVAIDKGHKDPIGAGDQGTSTDAAGHKANTCR</sequence>
<name>A0AAD9HEP0_9PEZI</name>
<comment type="caution">
    <text evidence="2">The sequence shown here is derived from an EMBL/GenBank/DDBJ whole genome shotgun (WGS) entry which is preliminary data.</text>
</comment>
<dbReference type="CDD" id="cd14686">
    <property type="entry name" value="bZIP"/>
    <property type="match status" value="1"/>
</dbReference>
<evidence type="ECO:0000256" key="1">
    <source>
        <dbReference type="SAM" id="MobiDB-lite"/>
    </source>
</evidence>
<feature type="region of interest" description="Disordered" evidence="1">
    <location>
        <begin position="410"/>
        <end position="434"/>
    </location>
</feature>
<feature type="region of interest" description="Disordered" evidence="1">
    <location>
        <begin position="44"/>
        <end position="93"/>
    </location>
</feature>
<dbReference type="AlphaFoldDB" id="A0AAD9HEP0"/>
<dbReference type="Proteomes" id="UP001232148">
    <property type="component" value="Unassembled WGS sequence"/>
</dbReference>
<feature type="compositionally biased region" description="Basic residues" evidence="1">
    <location>
        <begin position="325"/>
        <end position="338"/>
    </location>
</feature>
<dbReference type="EMBL" id="MU842897">
    <property type="protein sequence ID" value="KAK2027348.1"/>
    <property type="molecule type" value="Genomic_DNA"/>
</dbReference>
<feature type="compositionally biased region" description="Polar residues" evidence="1">
    <location>
        <begin position="48"/>
        <end position="78"/>
    </location>
</feature>
<feature type="compositionally biased region" description="Polar residues" evidence="1">
    <location>
        <begin position="261"/>
        <end position="273"/>
    </location>
</feature>
<evidence type="ECO:0000313" key="2">
    <source>
        <dbReference type="EMBL" id="KAK2027348.1"/>
    </source>
</evidence>
<keyword evidence="3" id="KW-1185">Reference proteome</keyword>
<feature type="compositionally biased region" description="Polar residues" evidence="1">
    <location>
        <begin position="227"/>
        <end position="251"/>
    </location>
</feature>
<gene>
    <name evidence="2" type="ORF">LX32DRAFT_621023</name>
</gene>
<proteinExistence type="predicted"/>
<feature type="compositionally biased region" description="Basic and acidic residues" evidence="1">
    <location>
        <begin position="214"/>
        <end position="226"/>
    </location>
</feature>